<dbReference type="Proteomes" id="UP000023152">
    <property type="component" value="Unassembled WGS sequence"/>
</dbReference>
<comment type="caution">
    <text evidence="2">The sequence shown here is derived from an EMBL/GenBank/DDBJ whole genome shotgun (WGS) entry which is preliminary data.</text>
</comment>
<dbReference type="AlphaFoldDB" id="X6LA52"/>
<feature type="non-terminal residue" evidence="2">
    <location>
        <position position="236"/>
    </location>
</feature>
<gene>
    <name evidence="2" type="ORF">RFI_39117</name>
</gene>
<evidence type="ECO:0000313" key="3">
    <source>
        <dbReference type="Proteomes" id="UP000023152"/>
    </source>
</evidence>
<evidence type="ECO:0000313" key="2">
    <source>
        <dbReference type="EMBL" id="ETN98393.1"/>
    </source>
</evidence>
<name>X6LA52_RETFI</name>
<keyword evidence="3" id="KW-1185">Reference proteome</keyword>
<dbReference type="EMBL" id="ASPP01046825">
    <property type="protein sequence ID" value="ETN98393.1"/>
    <property type="molecule type" value="Genomic_DNA"/>
</dbReference>
<feature type="non-terminal residue" evidence="2">
    <location>
        <position position="1"/>
    </location>
</feature>
<feature type="region of interest" description="Disordered" evidence="1">
    <location>
        <begin position="1"/>
        <end position="47"/>
    </location>
</feature>
<evidence type="ECO:0000256" key="1">
    <source>
        <dbReference type="SAM" id="MobiDB-lite"/>
    </source>
</evidence>
<reference evidence="2 3" key="1">
    <citation type="journal article" date="2013" name="Curr. Biol.">
        <title>The Genome of the Foraminiferan Reticulomyxa filosa.</title>
        <authorList>
            <person name="Glockner G."/>
            <person name="Hulsmann N."/>
            <person name="Schleicher M."/>
            <person name="Noegel A.A."/>
            <person name="Eichinger L."/>
            <person name="Gallinger C."/>
            <person name="Pawlowski J."/>
            <person name="Sierra R."/>
            <person name="Euteneuer U."/>
            <person name="Pillet L."/>
            <person name="Moustafa A."/>
            <person name="Platzer M."/>
            <person name="Groth M."/>
            <person name="Szafranski K."/>
            <person name="Schliwa M."/>
        </authorList>
    </citation>
    <scope>NUCLEOTIDE SEQUENCE [LARGE SCALE GENOMIC DNA]</scope>
</reference>
<protein>
    <submittedName>
        <fullName evidence="2">Uncharacterized protein</fullName>
    </submittedName>
</protein>
<accession>X6LA52</accession>
<organism evidence="2 3">
    <name type="scientific">Reticulomyxa filosa</name>
    <dbReference type="NCBI Taxonomy" id="46433"/>
    <lineage>
        <taxon>Eukaryota</taxon>
        <taxon>Sar</taxon>
        <taxon>Rhizaria</taxon>
        <taxon>Retaria</taxon>
        <taxon>Foraminifera</taxon>
        <taxon>Monothalamids</taxon>
        <taxon>Reticulomyxidae</taxon>
        <taxon>Reticulomyxa</taxon>
    </lineage>
</organism>
<sequence length="236" mass="27212">KKKKKKKKKKKLFYKNQANNKHTHLFNDNDNDNNNGDANKGKHKEGEMEEKEQCQACGLGNISDRTQQEDSCAVIGNCTFGAEDQLVHVEINRQAPDVSERRIWSHFKGRVLLGNIDYPIEQTLFARIPKWQSATSKPQFWTYQRTLYLTNNFLSSMQLLMLKIDSKDIRIVDFPQHKIIPSGHTASIGTVQFESISNKSFAQETLLLTTNFSLFHIPFTIYHGDLHFESAHMPQD</sequence>
<proteinExistence type="predicted"/>
<feature type="compositionally biased region" description="Basic residues" evidence="1">
    <location>
        <begin position="1"/>
        <end position="13"/>
    </location>
</feature>